<proteinExistence type="inferred from homology"/>
<dbReference type="GO" id="GO:0000271">
    <property type="term" value="P:polysaccharide biosynthetic process"/>
    <property type="evidence" value="ECO:0007669"/>
    <property type="project" value="TreeGrafter"/>
</dbReference>
<evidence type="ECO:0000256" key="5">
    <source>
        <dbReference type="RuleBase" id="RU004508"/>
    </source>
</evidence>
<dbReference type="InterPro" id="IPR015421">
    <property type="entry name" value="PyrdxlP-dep_Trfase_major"/>
</dbReference>
<comment type="caution">
    <text evidence="6">The sequence shown here is derived from an EMBL/GenBank/DDBJ whole genome shotgun (WGS) entry which is preliminary data.</text>
</comment>
<sequence length="366" mass="40057">MKIPQCAPGRFYGAHSAEMEEAIRKVFAGGWYILGNEVRAFEEEFAAWCGCAGAVGVANGTDALELALRALRLPEKSRVAVPALTASATGMAVLRAGLTPVLVDLDQYRTMSVVSLREAFRFFADIRAVVPVHLYGQMAALDEIIPAAAEYGAAVVEDCAQAHGAQLHGRRAGVFGVFGSFSFYPTKNLGAVGDGGLVTCADAACCSELEALRQYGWSERFDSSEFGLNSRLDELQAAILRVKLPHLDKDNEKRRFLAARYTAGLTGLPLELPLERPQSRMVFHQYVIGCECREELRKFLADRGIGTAVHYPKSLAEQQAFAAASRTELPETERLLPRILSLPMYPELTEEEADFVIEAIREFFGA</sequence>
<comment type="similarity">
    <text evidence="2 5">Belongs to the DegT/DnrJ/EryC1 family.</text>
</comment>
<dbReference type="SUPFAM" id="SSF53383">
    <property type="entry name" value="PLP-dependent transferases"/>
    <property type="match status" value="1"/>
</dbReference>
<evidence type="ECO:0000256" key="2">
    <source>
        <dbReference type="ARBA" id="ARBA00037999"/>
    </source>
</evidence>
<dbReference type="InterPro" id="IPR015424">
    <property type="entry name" value="PyrdxlP-dep_Trfase"/>
</dbReference>
<dbReference type="Gene3D" id="3.40.640.10">
    <property type="entry name" value="Type I PLP-dependent aspartate aminotransferase-like (Major domain)"/>
    <property type="match status" value="1"/>
</dbReference>
<evidence type="ECO:0000256" key="4">
    <source>
        <dbReference type="PIRSR" id="PIRSR000390-2"/>
    </source>
</evidence>
<name>A0A2U1B910_9BACT</name>
<keyword evidence="1 4" id="KW-0663">Pyridoxal phosphate</keyword>
<protein>
    <submittedName>
        <fullName evidence="6">dTDP-4-amino-4,6-dideoxygalactose transaminase</fullName>
    </submittedName>
</protein>
<accession>A0A2U1B910</accession>
<dbReference type="RefSeq" id="WP_116882720.1">
    <property type="nucleotide sequence ID" value="NZ_CABMMC010000125.1"/>
</dbReference>
<dbReference type="PANTHER" id="PTHR30244:SF36">
    <property type="entry name" value="3-OXO-GLUCOSE-6-PHOSPHATE:GLUTAMATE AMINOTRANSFERASE"/>
    <property type="match status" value="1"/>
</dbReference>
<organism evidence="6 7">
    <name type="scientific">Victivallis vadensis</name>
    <dbReference type="NCBI Taxonomy" id="172901"/>
    <lineage>
        <taxon>Bacteria</taxon>
        <taxon>Pseudomonadati</taxon>
        <taxon>Lentisphaerota</taxon>
        <taxon>Lentisphaeria</taxon>
        <taxon>Victivallales</taxon>
        <taxon>Victivallaceae</taxon>
        <taxon>Victivallis</taxon>
    </lineage>
</organism>
<dbReference type="OrthoDB" id="9768668at2"/>
<dbReference type="PANTHER" id="PTHR30244">
    <property type="entry name" value="TRANSAMINASE"/>
    <property type="match status" value="1"/>
</dbReference>
<feature type="modified residue" description="N6-(pyridoxal phosphate)lysine" evidence="4">
    <location>
        <position position="187"/>
    </location>
</feature>
<dbReference type="InterPro" id="IPR000653">
    <property type="entry name" value="DegT/StrS_aminotransferase"/>
</dbReference>
<evidence type="ECO:0000313" key="7">
    <source>
        <dbReference type="Proteomes" id="UP000245959"/>
    </source>
</evidence>
<reference evidence="6 7" key="1">
    <citation type="submission" date="2018-04" db="EMBL/GenBank/DDBJ databases">
        <title>Genomic Encyclopedia of Type Strains, Phase IV (KMG-IV): sequencing the most valuable type-strain genomes for metagenomic binning, comparative biology and taxonomic classification.</title>
        <authorList>
            <person name="Goeker M."/>
        </authorList>
    </citation>
    <scope>NUCLEOTIDE SEQUENCE [LARGE SCALE GENOMIC DNA]</scope>
    <source>
        <strain evidence="6 7">DSM 14823</strain>
    </source>
</reference>
<dbReference type="Gene3D" id="3.90.1150.10">
    <property type="entry name" value="Aspartate Aminotransferase, domain 1"/>
    <property type="match status" value="1"/>
</dbReference>
<dbReference type="InterPro" id="IPR015422">
    <property type="entry name" value="PyrdxlP-dep_Trfase_small"/>
</dbReference>
<dbReference type="Proteomes" id="UP000245959">
    <property type="component" value="Unassembled WGS sequence"/>
</dbReference>
<dbReference type="Pfam" id="PF01041">
    <property type="entry name" value="DegT_DnrJ_EryC1"/>
    <property type="match status" value="1"/>
</dbReference>
<evidence type="ECO:0000256" key="3">
    <source>
        <dbReference type="PIRSR" id="PIRSR000390-1"/>
    </source>
</evidence>
<dbReference type="PIRSF" id="PIRSF000390">
    <property type="entry name" value="PLP_StrS"/>
    <property type="match status" value="1"/>
</dbReference>
<keyword evidence="7" id="KW-1185">Reference proteome</keyword>
<dbReference type="AlphaFoldDB" id="A0A2U1B910"/>
<dbReference type="GeneID" id="78294050"/>
<feature type="active site" description="Proton acceptor" evidence="3">
    <location>
        <position position="187"/>
    </location>
</feature>
<gene>
    <name evidence="6" type="ORF">C8D82_10360</name>
</gene>
<dbReference type="EMBL" id="QEKH01000003">
    <property type="protein sequence ID" value="PVY45146.1"/>
    <property type="molecule type" value="Genomic_DNA"/>
</dbReference>
<evidence type="ECO:0000313" key="6">
    <source>
        <dbReference type="EMBL" id="PVY45146.1"/>
    </source>
</evidence>
<dbReference type="GO" id="GO:0030170">
    <property type="term" value="F:pyridoxal phosphate binding"/>
    <property type="evidence" value="ECO:0007669"/>
    <property type="project" value="TreeGrafter"/>
</dbReference>
<dbReference type="GO" id="GO:0008483">
    <property type="term" value="F:transaminase activity"/>
    <property type="evidence" value="ECO:0007669"/>
    <property type="project" value="TreeGrafter"/>
</dbReference>
<evidence type="ECO:0000256" key="1">
    <source>
        <dbReference type="ARBA" id="ARBA00022898"/>
    </source>
</evidence>
<dbReference type="CDD" id="cd00616">
    <property type="entry name" value="AHBA_syn"/>
    <property type="match status" value="1"/>
</dbReference>